<keyword evidence="2" id="KW-0159">Chromosome partition</keyword>
<dbReference type="GO" id="GO:0003682">
    <property type="term" value="F:chromatin binding"/>
    <property type="evidence" value="ECO:0007669"/>
    <property type="project" value="TreeGrafter"/>
</dbReference>
<dbReference type="PANTHER" id="PTHR11199">
    <property type="entry name" value="STROMAL ANTIGEN"/>
    <property type="match status" value="1"/>
</dbReference>
<keyword evidence="2" id="KW-0539">Nucleus</keyword>
<evidence type="ECO:0000313" key="5">
    <source>
        <dbReference type="Ensembl" id="ENSSAUP00010055641.1"/>
    </source>
</evidence>
<dbReference type="GO" id="GO:0007059">
    <property type="term" value="P:chromosome segregation"/>
    <property type="evidence" value="ECO:0007669"/>
    <property type="project" value="UniProtKB-KW"/>
</dbReference>
<dbReference type="Ensembl" id="ENSSAUT00010058457.1">
    <property type="protein sequence ID" value="ENSSAUP00010055641.1"/>
    <property type="gene ID" value="ENSSAUG00010022872.1"/>
</dbReference>
<dbReference type="GO" id="GO:0000775">
    <property type="term" value="C:chromosome, centromeric region"/>
    <property type="evidence" value="ECO:0007669"/>
    <property type="project" value="UniProtKB-SubCell"/>
</dbReference>
<protein>
    <recommendedName>
        <fullName evidence="2">Cohesin subunit SA</fullName>
    </recommendedName>
    <alternativeName>
        <fullName evidence="2">SCC3 homolog</fullName>
    </alternativeName>
    <alternativeName>
        <fullName evidence="2">Stromal antigen</fullName>
    </alternativeName>
</protein>
<comment type="subcellular location">
    <subcellularLocation>
        <location evidence="2">Nucleus</location>
    </subcellularLocation>
    <subcellularLocation>
        <location evidence="2">Chromosome</location>
    </subcellularLocation>
    <subcellularLocation>
        <location evidence="2">Chromosome</location>
        <location evidence="2">Centromere</location>
    </subcellularLocation>
</comment>
<dbReference type="Proteomes" id="UP000472265">
    <property type="component" value="Chromosome 9"/>
</dbReference>
<evidence type="ECO:0000256" key="2">
    <source>
        <dbReference type="RuleBase" id="RU369063"/>
    </source>
</evidence>
<feature type="compositionally biased region" description="Low complexity" evidence="3">
    <location>
        <begin position="25"/>
        <end position="35"/>
    </location>
</feature>
<dbReference type="GO" id="GO:0005634">
    <property type="term" value="C:nucleus"/>
    <property type="evidence" value="ECO:0007669"/>
    <property type="project" value="UniProtKB-SubCell"/>
</dbReference>
<reference evidence="5" key="3">
    <citation type="submission" date="2025-09" db="UniProtKB">
        <authorList>
            <consortium name="Ensembl"/>
        </authorList>
    </citation>
    <scope>IDENTIFICATION</scope>
</reference>
<dbReference type="Pfam" id="PF24571">
    <property type="entry name" value="HEAT_SCC3-SA"/>
    <property type="match status" value="2"/>
</dbReference>
<dbReference type="InterPro" id="IPR016024">
    <property type="entry name" value="ARM-type_fold"/>
</dbReference>
<dbReference type="GO" id="GO:0007062">
    <property type="term" value="P:sister chromatid cohesion"/>
    <property type="evidence" value="ECO:0007669"/>
    <property type="project" value="UniProtKB-UniRule"/>
</dbReference>
<comment type="function">
    <text evidence="2">Component of cohesin complex, a complex required for the cohesion of sister chromatids after DNA replication. The cohesin complex apparently forms a large proteinaceous ring within which sister chromatids can be trapped. At anaphase, the complex is cleaved and dissociates from chromatin, allowing sister chromatids to segregate.</text>
</comment>
<evidence type="ECO:0000259" key="4">
    <source>
        <dbReference type="PROSITE" id="PS51425"/>
    </source>
</evidence>
<proteinExistence type="inferred from homology"/>
<accession>A0A671Y3G1</accession>
<sequence>QLFHLRRKRAHKGSENVKQKRAKAGRSGVRRAGGSPRKKRHVEAVTLFEVITMGRSAMQVVIDDWIEAYVRDRDSSLLDLISFFIQCSGCKGVVTAEMCQSKEDRDVMSKMVEEMDEVAGLQYKKFLAFPWILTVTWPMDTDSVEYPLIQSGPYGRWFHSEFCDFVSVLVAQCQHSVIFDSYLMNTLISLLTELSNSYIRAFRHTCSLAAVKLLSSLVGVALSLSVSIENSQKLCEVQKSKTMRQRSTLQLERIQKTITEEKRAEIESMMDIVFKGVFLKRYRDVLPEIRSICMEELGLWMKRYSSAFLNDSYLKYMGWMMHDKIPDVRLKCVLGLQGLYGDPLLLPKMDLFTSRFKDRMISMTLDKDNEVAVQTMKLLVLISRTSDDVLSPEDYKQLLQFVYSSQRPLAATAGELLYSRLLNTVAPASDTQDEMNEEEAHKQQTFIKLKALLQFYQESELHKHVVYLVDSLWDCGGALLKDWPTLTSVLLQDPSSQSLTQAEQAVLVEVLVASVRQASEGPALAGRSGAKKVMSAREKKILVDDSAKLTEHLLTVLPKLLTKVFISHIRVHVCIPAFQSVLELHSDPAVLEAAARTYLSLCGEETAGCSTARAARDSLVQRWVDHLTALLGDSLKVRGTVSMSVYISGNEVCAHSILPVMYIYWLYVYFSSSFVSCHDLSGWNLFTLLSPLLSVESSKGGALPEVLSEVLQCLCYSMLWSLNTSSETLTSREKAVSQRLQLRLFCERGHSCLSHSDHDVRQQAFLGICDVLTAHSYQLHVWDPTSFGPLLYTPSPKLQRALLNFVCVHIFVGPDCDSQCSGETSGKGTELEDLHKRRNLLAAYCKLIVHGVLEMSMAAEVFMYYRKYYNDFGDIIKETMYRTRQTDKIESARTLVLCLQQLFVRLKREQESGGRAHPGVQTFTSIKELARRFALTFGDPFKFRECVVMIHRNSIEFVFQEFSQTPDTPTPPYLSYLTILSEFSSKLLKPDKKTVLSYLQKHTAEHIINLREECWQPLIYYRASLLAVAEGEDAVSYVSSDRKPHMPNRSPFSKQKLEGTKPNKKVKHKMCMFSLSQSTSCIVCNFFWGHFRK</sequence>
<keyword evidence="2" id="KW-0132">Cell division</keyword>
<feature type="region of interest" description="Disordered" evidence="3">
    <location>
        <begin position="1039"/>
        <end position="1061"/>
    </location>
</feature>
<keyword evidence="6" id="KW-1185">Reference proteome</keyword>
<dbReference type="GO" id="GO:0008278">
    <property type="term" value="C:cohesin complex"/>
    <property type="evidence" value="ECO:0007669"/>
    <property type="project" value="UniProtKB-UniRule"/>
</dbReference>
<dbReference type="GeneTree" id="ENSGT00950000182972"/>
<organism evidence="5 6">
    <name type="scientific">Sparus aurata</name>
    <name type="common">Gilthead sea bream</name>
    <dbReference type="NCBI Taxonomy" id="8175"/>
    <lineage>
        <taxon>Eukaryota</taxon>
        <taxon>Metazoa</taxon>
        <taxon>Chordata</taxon>
        <taxon>Craniata</taxon>
        <taxon>Vertebrata</taxon>
        <taxon>Euteleostomi</taxon>
        <taxon>Actinopterygii</taxon>
        <taxon>Neopterygii</taxon>
        <taxon>Teleostei</taxon>
        <taxon>Neoteleostei</taxon>
        <taxon>Acanthomorphata</taxon>
        <taxon>Eupercaria</taxon>
        <taxon>Spariformes</taxon>
        <taxon>Sparidae</taxon>
        <taxon>Sparus</taxon>
    </lineage>
</organism>
<dbReference type="InterPro" id="IPR039662">
    <property type="entry name" value="Cohesin_Scc3/SA"/>
</dbReference>
<gene>
    <name evidence="5" type="primary">si:ch211-269e2.1</name>
</gene>
<dbReference type="InterPro" id="IPR013721">
    <property type="entry name" value="STAG"/>
</dbReference>
<feature type="region of interest" description="Disordered" evidence="3">
    <location>
        <begin position="1"/>
        <end position="38"/>
    </location>
</feature>
<dbReference type="PROSITE" id="PS51425">
    <property type="entry name" value="SCD"/>
    <property type="match status" value="1"/>
</dbReference>
<dbReference type="SUPFAM" id="SSF48371">
    <property type="entry name" value="ARM repeat"/>
    <property type="match status" value="1"/>
</dbReference>
<keyword evidence="2" id="KW-0131">Cell cycle</keyword>
<evidence type="ECO:0000256" key="3">
    <source>
        <dbReference type="SAM" id="MobiDB-lite"/>
    </source>
</evidence>
<feature type="compositionally biased region" description="Basic residues" evidence="3">
    <location>
        <begin position="1"/>
        <end position="11"/>
    </location>
</feature>
<dbReference type="InterPro" id="IPR056396">
    <property type="entry name" value="HEAT_SCC3-SA"/>
</dbReference>
<dbReference type="GO" id="GO:0051301">
    <property type="term" value="P:cell division"/>
    <property type="evidence" value="ECO:0007669"/>
    <property type="project" value="UniProtKB-UniRule"/>
</dbReference>
<comment type="subunit">
    <text evidence="2">Part of the cohesin complex which is composed of a heterodimer between a SMC1 protein (SMC1A or SMC1B) and SMC3, which are attached via their hinge domain, and RAD21 which link them at their heads, and one STAG protein.</text>
</comment>
<dbReference type="Pfam" id="PF21581">
    <property type="entry name" value="SCD"/>
    <property type="match status" value="1"/>
</dbReference>
<evidence type="ECO:0000256" key="1">
    <source>
        <dbReference type="ARBA" id="ARBA00005486"/>
    </source>
</evidence>
<keyword evidence="2" id="KW-0158">Chromosome</keyword>
<evidence type="ECO:0000313" key="6">
    <source>
        <dbReference type="Proteomes" id="UP000472265"/>
    </source>
</evidence>
<comment type="similarity">
    <text evidence="1 2">Belongs to the SCC3 family.</text>
</comment>
<name>A0A671Y3G1_SPAAU</name>
<reference evidence="5" key="2">
    <citation type="submission" date="2025-08" db="UniProtKB">
        <authorList>
            <consortium name="Ensembl"/>
        </authorList>
    </citation>
    <scope>IDENTIFICATION</scope>
</reference>
<dbReference type="AlphaFoldDB" id="A0A671Y3G1"/>
<dbReference type="InterPro" id="IPR020839">
    <property type="entry name" value="SCD"/>
</dbReference>
<dbReference type="PANTHER" id="PTHR11199:SF2">
    <property type="entry name" value="COHESIN SUBUNIT SA"/>
    <property type="match status" value="1"/>
</dbReference>
<reference evidence="5" key="1">
    <citation type="submission" date="2021-04" db="EMBL/GenBank/DDBJ databases">
        <authorList>
            <consortium name="Wellcome Sanger Institute Data Sharing"/>
        </authorList>
    </citation>
    <scope>NUCLEOTIDE SEQUENCE [LARGE SCALE GENOMIC DNA]</scope>
</reference>
<feature type="domain" description="SCD" evidence="4">
    <location>
        <begin position="278"/>
        <end position="363"/>
    </location>
</feature>
<dbReference type="GO" id="GO:0000785">
    <property type="term" value="C:chromatin"/>
    <property type="evidence" value="ECO:0007669"/>
    <property type="project" value="UniProtKB-UniRule"/>
</dbReference>
<dbReference type="Pfam" id="PF08514">
    <property type="entry name" value="STAG"/>
    <property type="match status" value="1"/>
</dbReference>